<dbReference type="EMBL" id="CP133621">
    <property type="protein sequence ID" value="WMV51939.1"/>
    <property type="molecule type" value="Genomic_DNA"/>
</dbReference>
<sequence length="157" mass="17998">MSRKTSLEYINHVIKLGDTLLGLISEALGLKLNHLKATECDQGQTLIYRSCFHYFNIRLVGSNQWVVDVEPIEHGLVVNIGDLLQNIFRKMFSFIPNTPVVKNVGPRILVAYFFSFVSPKMFGPIKELISEENPEFQVAKFFSKPFDKTDTLDLFRL</sequence>
<evidence type="ECO:0000313" key="2">
    <source>
        <dbReference type="Proteomes" id="UP001234989"/>
    </source>
</evidence>
<dbReference type="AlphaFoldDB" id="A0AAF0UUC7"/>
<keyword evidence="2" id="KW-1185">Reference proteome</keyword>
<dbReference type="InterPro" id="IPR027443">
    <property type="entry name" value="IPNS-like_sf"/>
</dbReference>
<organism evidence="1 2">
    <name type="scientific">Solanum verrucosum</name>
    <dbReference type="NCBI Taxonomy" id="315347"/>
    <lineage>
        <taxon>Eukaryota</taxon>
        <taxon>Viridiplantae</taxon>
        <taxon>Streptophyta</taxon>
        <taxon>Embryophyta</taxon>
        <taxon>Tracheophyta</taxon>
        <taxon>Spermatophyta</taxon>
        <taxon>Magnoliopsida</taxon>
        <taxon>eudicotyledons</taxon>
        <taxon>Gunneridae</taxon>
        <taxon>Pentapetalae</taxon>
        <taxon>asterids</taxon>
        <taxon>lamiids</taxon>
        <taxon>Solanales</taxon>
        <taxon>Solanaceae</taxon>
        <taxon>Solanoideae</taxon>
        <taxon>Solaneae</taxon>
        <taxon>Solanum</taxon>
    </lineage>
</organism>
<evidence type="ECO:0000313" key="1">
    <source>
        <dbReference type="EMBL" id="WMV51939.1"/>
    </source>
</evidence>
<accession>A0AAF0UUC7</accession>
<name>A0AAF0UUC7_SOLVR</name>
<dbReference type="Gene3D" id="2.60.120.330">
    <property type="entry name" value="B-lactam Antibiotic, Isopenicillin N Synthase, Chain"/>
    <property type="match status" value="1"/>
</dbReference>
<reference evidence="1" key="1">
    <citation type="submission" date="2023-08" db="EMBL/GenBank/DDBJ databases">
        <title>A de novo genome assembly of Solanum verrucosum Schlechtendal, a Mexican diploid species geographically isolated from the other diploid A-genome species in potato relatives.</title>
        <authorList>
            <person name="Hosaka K."/>
        </authorList>
    </citation>
    <scope>NUCLEOTIDE SEQUENCE</scope>
    <source>
        <tissue evidence="1">Young leaves</tissue>
    </source>
</reference>
<protein>
    <submittedName>
        <fullName evidence="1">Uncharacterized protein</fullName>
    </submittedName>
</protein>
<dbReference type="Proteomes" id="UP001234989">
    <property type="component" value="Chromosome 10"/>
</dbReference>
<dbReference type="SUPFAM" id="SSF51197">
    <property type="entry name" value="Clavaminate synthase-like"/>
    <property type="match status" value="1"/>
</dbReference>
<gene>
    <name evidence="1" type="ORF">MTR67_045324</name>
</gene>
<proteinExistence type="predicted"/>